<dbReference type="PANTHER" id="PTHR43591:SF10">
    <property type="entry name" value="ABC TRANSMEMBRANE TYPE-1 DOMAIN-CONTAINING PROTEIN-RELATED"/>
    <property type="match status" value="1"/>
</dbReference>
<dbReference type="CDD" id="cd02440">
    <property type="entry name" value="AdoMet_MTases"/>
    <property type="match status" value="1"/>
</dbReference>
<evidence type="ECO:0000313" key="4">
    <source>
        <dbReference type="Proteomes" id="UP001175261"/>
    </source>
</evidence>
<evidence type="ECO:0000256" key="1">
    <source>
        <dbReference type="ARBA" id="ARBA00038158"/>
    </source>
</evidence>
<organism evidence="3 4">
    <name type="scientific">Sarocladium strictum</name>
    <name type="common">Black bundle disease fungus</name>
    <name type="synonym">Acremonium strictum</name>
    <dbReference type="NCBI Taxonomy" id="5046"/>
    <lineage>
        <taxon>Eukaryota</taxon>
        <taxon>Fungi</taxon>
        <taxon>Dikarya</taxon>
        <taxon>Ascomycota</taxon>
        <taxon>Pezizomycotina</taxon>
        <taxon>Sordariomycetes</taxon>
        <taxon>Hypocreomycetidae</taxon>
        <taxon>Hypocreales</taxon>
        <taxon>Sarocladiaceae</taxon>
        <taxon>Sarocladium</taxon>
    </lineage>
</organism>
<feature type="compositionally biased region" description="Polar residues" evidence="2">
    <location>
        <begin position="39"/>
        <end position="49"/>
    </location>
</feature>
<protein>
    <recommendedName>
        <fullName evidence="5">Secondary metabolism regulator LAE1</fullName>
    </recommendedName>
</protein>
<dbReference type="PANTHER" id="PTHR43591">
    <property type="entry name" value="METHYLTRANSFERASE"/>
    <property type="match status" value="1"/>
</dbReference>
<dbReference type="EMBL" id="JAPDFR010000009">
    <property type="protein sequence ID" value="KAK0382864.1"/>
    <property type="molecule type" value="Genomic_DNA"/>
</dbReference>
<keyword evidence="4" id="KW-1185">Reference proteome</keyword>
<dbReference type="SUPFAM" id="SSF53335">
    <property type="entry name" value="S-adenosyl-L-methionine-dependent methyltransferases"/>
    <property type="match status" value="1"/>
</dbReference>
<feature type="region of interest" description="Disordered" evidence="2">
    <location>
        <begin position="1"/>
        <end position="79"/>
    </location>
</feature>
<evidence type="ECO:0000313" key="3">
    <source>
        <dbReference type="EMBL" id="KAK0382864.1"/>
    </source>
</evidence>
<dbReference type="Gene3D" id="3.40.50.150">
    <property type="entry name" value="Vaccinia Virus protein VP39"/>
    <property type="match status" value="1"/>
</dbReference>
<accession>A0AA39L3S5</accession>
<evidence type="ECO:0000256" key="2">
    <source>
        <dbReference type="SAM" id="MobiDB-lite"/>
    </source>
</evidence>
<dbReference type="Pfam" id="PF13489">
    <property type="entry name" value="Methyltransf_23"/>
    <property type="match status" value="1"/>
</dbReference>
<sequence>MKPGRDGDAAVGDGPQERQSSTLTSSPPSTPHSPGLNADPQQWDGSVVNQIEADSLNDRQSDDDGYESGSSRESRATASLSSSINDYMFENNRRYHKFKEGRYLLPNDEIEQNREDMKHHMVMLLCNHELHFAPLQDPQKVLDIGTGTGIWAIEMGDKYPGADIVGIDLSPIQSSWVPPNVRFFIDDVEADWVDAEASLDYVHLRHMGMAIKDWPRTLKQAYQALKPGGWIEFQDLRLAVACDDDSMPEDYGVGEFLTRLGEGFSTLGYDLLSLEMNQSRLQESGFVNIKEMIWKVPIGIWPKDRMLKEVGMYNREVLAEALQGVSMGPYTRGLRWSAAEVEVFLTRVRKSLMDSSVHSYYTFHVVYGQKPMG</sequence>
<comment type="caution">
    <text evidence="3">The sequence shown here is derived from an EMBL/GenBank/DDBJ whole genome shotgun (WGS) entry which is preliminary data.</text>
</comment>
<proteinExistence type="inferred from homology"/>
<dbReference type="Proteomes" id="UP001175261">
    <property type="component" value="Unassembled WGS sequence"/>
</dbReference>
<evidence type="ECO:0008006" key="5">
    <source>
        <dbReference type="Google" id="ProtNLM"/>
    </source>
</evidence>
<name>A0AA39L3S5_SARSR</name>
<comment type="similarity">
    <text evidence="1">Belongs to the methyltransferase superfamily. LaeA methyltransferase family.</text>
</comment>
<dbReference type="AlphaFoldDB" id="A0AA39L3S5"/>
<dbReference type="GO" id="GO:0008168">
    <property type="term" value="F:methyltransferase activity"/>
    <property type="evidence" value="ECO:0007669"/>
    <property type="project" value="TreeGrafter"/>
</dbReference>
<gene>
    <name evidence="3" type="ORF">NLU13_8780</name>
</gene>
<reference evidence="3" key="1">
    <citation type="submission" date="2022-10" db="EMBL/GenBank/DDBJ databases">
        <title>Determination and structural analysis of whole genome sequence of Sarocladium strictum F4-1.</title>
        <authorList>
            <person name="Hu L."/>
            <person name="Jiang Y."/>
        </authorList>
    </citation>
    <scope>NUCLEOTIDE SEQUENCE</scope>
    <source>
        <strain evidence="3">F4-1</strain>
    </source>
</reference>
<dbReference type="InterPro" id="IPR029063">
    <property type="entry name" value="SAM-dependent_MTases_sf"/>
</dbReference>